<evidence type="ECO:0000313" key="2">
    <source>
        <dbReference type="Proteomes" id="UP000198672"/>
    </source>
</evidence>
<gene>
    <name evidence="1" type="ORF">SAMN05421644_13427</name>
</gene>
<sequence>MSVQYKASIQARRIVASLLVPTDVPFKDYLKATDYCTAIMIYTERPADYEYMVQWRAAFAALMVAGPEERQRLLKRLREDCKRGHSPLPSLQPDTVHEAD</sequence>
<organism evidence="1 2">
    <name type="scientific">Allochromatium warmingii</name>
    <name type="common">Chromatium warmingii</name>
    <dbReference type="NCBI Taxonomy" id="61595"/>
    <lineage>
        <taxon>Bacteria</taxon>
        <taxon>Pseudomonadati</taxon>
        <taxon>Pseudomonadota</taxon>
        <taxon>Gammaproteobacteria</taxon>
        <taxon>Chromatiales</taxon>
        <taxon>Chromatiaceae</taxon>
        <taxon>Allochromatium</taxon>
    </lineage>
</organism>
<dbReference type="EMBL" id="FNOW01000034">
    <property type="protein sequence ID" value="SDY16414.1"/>
    <property type="molecule type" value="Genomic_DNA"/>
</dbReference>
<dbReference type="AlphaFoldDB" id="A0A1H3HNQ3"/>
<evidence type="ECO:0000313" key="1">
    <source>
        <dbReference type="EMBL" id="SDY16414.1"/>
    </source>
</evidence>
<dbReference type="STRING" id="61595.SAMN05421644_13427"/>
<name>A0A1H3HNQ3_ALLWA</name>
<dbReference type="RefSeq" id="WP_091334468.1">
    <property type="nucleotide sequence ID" value="NZ_FNOW01000034.1"/>
</dbReference>
<dbReference type="OrthoDB" id="5770205at2"/>
<dbReference type="Proteomes" id="UP000198672">
    <property type="component" value="Unassembled WGS sequence"/>
</dbReference>
<accession>A0A1H3HNQ3</accession>
<protein>
    <submittedName>
        <fullName evidence="1">Uncharacterized protein</fullName>
    </submittedName>
</protein>
<proteinExistence type="predicted"/>
<reference evidence="2" key="1">
    <citation type="submission" date="2016-10" db="EMBL/GenBank/DDBJ databases">
        <authorList>
            <person name="Varghese N."/>
            <person name="Submissions S."/>
        </authorList>
    </citation>
    <scope>NUCLEOTIDE SEQUENCE [LARGE SCALE GENOMIC DNA]</scope>
    <source>
        <strain evidence="2">DSM 173</strain>
    </source>
</reference>
<keyword evidence="2" id="KW-1185">Reference proteome</keyword>